<dbReference type="GeneID" id="17258378"/>
<name>A0A0D3ILU1_EMIH1</name>
<keyword evidence="2" id="KW-1185">Reference proteome</keyword>
<protein>
    <submittedName>
        <fullName evidence="1">Uncharacterized protein</fullName>
    </submittedName>
</protein>
<organism evidence="1 2">
    <name type="scientific">Emiliania huxleyi (strain CCMP1516)</name>
    <dbReference type="NCBI Taxonomy" id="280463"/>
    <lineage>
        <taxon>Eukaryota</taxon>
        <taxon>Haptista</taxon>
        <taxon>Haptophyta</taxon>
        <taxon>Prymnesiophyceae</taxon>
        <taxon>Isochrysidales</taxon>
        <taxon>Noelaerhabdaceae</taxon>
        <taxon>Emiliania</taxon>
    </lineage>
</organism>
<dbReference type="KEGG" id="ehx:EMIHUDRAFT_120181"/>
<proteinExistence type="predicted"/>
<dbReference type="Proteomes" id="UP000013827">
    <property type="component" value="Unassembled WGS sequence"/>
</dbReference>
<evidence type="ECO:0000313" key="2">
    <source>
        <dbReference type="Proteomes" id="UP000013827"/>
    </source>
</evidence>
<accession>A0A0D3ILU1</accession>
<reference evidence="2" key="1">
    <citation type="journal article" date="2013" name="Nature">
        <title>Pan genome of the phytoplankton Emiliania underpins its global distribution.</title>
        <authorList>
            <person name="Read B.A."/>
            <person name="Kegel J."/>
            <person name="Klute M.J."/>
            <person name="Kuo A."/>
            <person name="Lefebvre S.C."/>
            <person name="Maumus F."/>
            <person name="Mayer C."/>
            <person name="Miller J."/>
            <person name="Monier A."/>
            <person name="Salamov A."/>
            <person name="Young J."/>
            <person name="Aguilar M."/>
            <person name="Claverie J.M."/>
            <person name="Frickenhaus S."/>
            <person name="Gonzalez K."/>
            <person name="Herman E.K."/>
            <person name="Lin Y.C."/>
            <person name="Napier J."/>
            <person name="Ogata H."/>
            <person name="Sarno A.F."/>
            <person name="Shmutz J."/>
            <person name="Schroeder D."/>
            <person name="de Vargas C."/>
            <person name="Verret F."/>
            <person name="von Dassow P."/>
            <person name="Valentin K."/>
            <person name="Van de Peer Y."/>
            <person name="Wheeler G."/>
            <person name="Dacks J.B."/>
            <person name="Delwiche C.F."/>
            <person name="Dyhrman S.T."/>
            <person name="Glockner G."/>
            <person name="John U."/>
            <person name="Richards T."/>
            <person name="Worden A.Z."/>
            <person name="Zhang X."/>
            <person name="Grigoriev I.V."/>
            <person name="Allen A.E."/>
            <person name="Bidle K."/>
            <person name="Borodovsky M."/>
            <person name="Bowler C."/>
            <person name="Brownlee C."/>
            <person name="Cock J.M."/>
            <person name="Elias M."/>
            <person name="Gladyshev V.N."/>
            <person name="Groth M."/>
            <person name="Guda C."/>
            <person name="Hadaegh A."/>
            <person name="Iglesias-Rodriguez M.D."/>
            <person name="Jenkins J."/>
            <person name="Jones B.M."/>
            <person name="Lawson T."/>
            <person name="Leese F."/>
            <person name="Lindquist E."/>
            <person name="Lobanov A."/>
            <person name="Lomsadze A."/>
            <person name="Malik S.B."/>
            <person name="Marsh M.E."/>
            <person name="Mackinder L."/>
            <person name="Mock T."/>
            <person name="Mueller-Roeber B."/>
            <person name="Pagarete A."/>
            <person name="Parker M."/>
            <person name="Probert I."/>
            <person name="Quesneville H."/>
            <person name="Raines C."/>
            <person name="Rensing S.A."/>
            <person name="Riano-Pachon D.M."/>
            <person name="Richier S."/>
            <person name="Rokitta S."/>
            <person name="Shiraiwa Y."/>
            <person name="Soanes D.M."/>
            <person name="van der Giezen M."/>
            <person name="Wahlund T.M."/>
            <person name="Williams B."/>
            <person name="Wilson W."/>
            <person name="Wolfe G."/>
            <person name="Wurch L.L."/>
        </authorList>
    </citation>
    <scope>NUCLEOTIDE SEQUENCE</scope>
</reference>
<dbReference type="HOGENOM" id="CLU_766011_0_0_1"/>
<dbReference type="AlphaFoldDB" id="A0A0D3ILU1"/>
<dbReference type="PaxDb" id="2903-EOD12226"/>
<dbReference type="EnsemblProtists" id="EOD12226">
    <property type="protein sequence ID" value="EOD12226"/>
    <property type="gene ID" value="EMIHUDRAFT_120181"/>
</dbReference>
<reference evidence="1" key="2">
    <citation type="submission" date="2024-10" db="UniProtKB">
        <authorList>
            <consortium name="EnsemblProtists"/>
        </authorList>
    </citation>
    <scope>IDENTIFICATION</scope>
</reference>
<evidence type="ECO:0000313" key="1">
    <source>
        <dbReference type="EnsemblProtists" id="EOD12226"/>
    </source>
</evidence>
<dbReference type="RefSeq" id="XP_005764655.1">
    <property type="nucleotide sequence ID" value="XM_005764598.1"/>
</dbReference>
<sequence>MGGVKPVVNLTVCSAGGAGRGSTWSPWMSLSSVAFEKQDPDRWFAELELSGVPGAPFHGAPMIPVTHQSAIFGHSSVKQNAHNRERGVCDLWYDPGTTLVALNKVDAALKLAALSSHRGSHSRLKVHGADYSVQRGGVDATGRQRRAVAELASWVWNRCLRRSAMARERYRSALNTSNRALSELLSRAAAGPFPLDRETGRTARSPAFQYAHALGRGACVGECARQEVAACLWLFEFLDPFLIARGRALGLRSLQLLQSPHAGWAVEILDLASADRLATEAEREPGALLERLRGADGEVAMCGGGCERGHADTPPPLLAAVEYVRREATYTYREIRVGESEWECTLQIPEALPLTATVPRLPNGMVRKAGRAYRSVLDLVVATCPAALVL</sequence>